<evidence type="ECO:0008006" key="4">
    <source>
        <dbReference type="Google" id="ProtNLM"/>
    </source>
</evidence>
<keyword evidence="3" id="KW-1185">Reference proteome</keyword>
<evidence type="ECO:0000256" key="1">
    <source>
        <dbReference type="SAM" id="SignalP"/>
    </source>
</evidence>
<organism evidence="2 3">
    <name type="scientific">Streptomyces misionensis</name>
    <dbReference type="NCBI Taxonomy" id="67331"/>
    <lineage>
        <taxon>Bacteria</taxon>
        <taxon>Bacillati</taxon>
        <taxon>Actinomycetota</taxon>
        <taxon>Actinomycetes</taxon>
        <taxon>Kitasatosporales</taxon>
        <taxon>Streptomycetaceae</taxon>
        <taxon>Streptomyces</taxon>
    </lineage>
</organism>
<proteinExistence type="predicted"/>
<sequence>MKARRMTMRRGAAAAAMGIAILGGITVAAPAHAGTTAQETSPAAAETARAAASPPCKIYHHGVVRLGVHTYCSNQPSWRRHRARATCINHSNPLIKYTRWGPWRKPGQKSSMSCNFEDGYEYAWVDLR</sequence>
<dbReference type="RefSeq" id="WP_146467890.1">
    <property type="nucleotide sequence ID" value="NZ_VOGW01000170.1"/>
</dbReference>
<feature type="chain" id="PRO_5022908852" description="Secreted protein" evidence="1">
    <location>
        <begin position="34"/>
        <end position="128"/>
    </location>
</feature>
<protein>
    <recommendedName>
        <fullName evidence="4">Secreted protein</fullName>
    </recommendedName>
</protein>
<dbReference type="Proteomes" id="UP000320481">
    <property type="component" value="Unassembled WGS sequence"/>
</dbReference>
<gene>
    <name evidence="2" type="ORF">FRZ03_27905</name>
</gene>
<feature type="signal peptide" evidence="1">
    <location>
        <begin position="1"/>
        <end position="33"/>
    </location>
</feature>
<dbReference type="AlphaFoldDB" id="A0A5C6IZQ5"/>
<reference evidence="2" key="1">
    <citation type="journal article" date="2019" name="Microbiol. Resour. Announc.">
        <title>Draft Genomic Sequences of Streptomyces misionensis and Streptomyces albidoflavus, bacteria applied for phytopathogen biocontrol.</title>
        <authorList>
            <person name="Pylro V."/>
            <person name="Dias A."/>
            <person name="Andreote F."/>
            <person name="Varani A."/>
            <person name="Andreote C."/>
            <person name="Bernardo E."/>
            <person name="Martins T."/>
        </authorList>
    </citation>
    <scope>NUCLEOTIDE SEQUENCE [LARGE SCALE GENOMIC DNA]</scope>
    <source>
        <strain evidence="2">66</strain>
    </source>
</reference>
<evidence type="ECO:0000313" key="3">
    <source>
        <dbReference type="Proteomes" id="UP000320481"/>
    </source>
</evidence>
<comment type="caution">
    <text evidence="2">The sequence shown here is derived from an EMBL/GenBank/DDBJ whole genome shotgun (WGS) entry which is preliminary data.</text>
</comment>
<evidence type="ECO:0000313" key="2">
    <source>
        <dbReference type="EMBL" id="TWV34708.1"/>
    </source>
</evidence>
<accession>A0A5C6IZQ5</accession>
<keyword evidence="1" id="KW-0732">Signal</keyword>
<dbReference type="EMBL" id="VOGW01000170">
    <property type="protein sequence ID" value="TWV34708.1"/>
    <property type="molecule type" value="Genomic_DNA"/>
</dbReference>
<name>A0A5C6IZQ5_9ACTN</name>